<dbReference type="InterPro" id="IPR036026">
    <property type="entry name" value="Seven-hairpin_glycosidases"/>
</dbReference>
<dbReference type="Proteomes" id="UP001215598">
    <property type="component" value="Unassembled WGS sequence"/>
</dbReference>
<proteinExistence type="predicted"/>
<keyword evidence="3" id="KW-1185">Reference proteome</keyword>
<accession>A0AAD7I3U1</accession>
<sequence length="265" mass="30110">MRRRVDIVNGVCCILLQDMLTNVLLPATPLTHLFHRLTSTIRRSIFAVDPRTVHLTLHIYFVVLIGRLHLDPILSAFRLRVTLYITDPRVLGTPSRVPSSHICISDLSLFWILGSWFLGLGYQELAGRSRASSAYEQDAFGTDEYHPISHRGSNLTTFTSTSPLNRARNRLHHNRRPRRHAPHRARRPSVPNMRRHERGWRELPRVWGGLVRSRQRSGLRSAYHLSQDPMFLERGAELGARLLPAFGAFGTCNDADSDSLSPNGS</sequence>
<feature type="region of interest" description="Disordered" evidence="1">
    <location>
        <begin position="170"/>
        <end position="192"/>
    </location>
</feature>
<evidence type="ECO:0000313" key="2">
    <source>
        <dbReference type="EMBL" id="KAJ7733924.1"/>
    </source>
</evidence>
<dbReference type="AlphaFoldDB" id="A0AAD7I3U1"/>
<dbReference type="EMBL" id="JARKIB010000135">
    <property type="protein sequence ID" value="KAJ7733924.1"/>
    <property type="molecule type" value="Genomic_DNA"/>
</dbReference>
<dbReference type="GO" id="GO:0004571">
    <property type="term" value="F:mannosyl-oligosaccharide 1,2-alpha-mannosidase activity"/>
    <property type="evidence" value="ECO:0007669"/>
    <property type="project" value="InterPro"/>
</dbReference>
<organism evidence="2 3">
    <name type="scientific">Mycena metata</name>
    <dbReference type="NCBI Taxonomy" id="1033252"/>
    <lineage>
        <taxon>Eukaryota</taxon>
        <taxon>Fungi</taxon>
        <taxon>Dikarya</taxon>
        <taxon>Basidiomycota</taxon>
        <taxon>Agaricomycotina</taxon>
        <taxon>Agaricomycetes</taxon>
        <taxon>Agaricomycetidae</taxon>
        <taxon>Agaricales</taxon>
        <taxon>Marasmiineae</taxon>
        <taxon>Mycenaceae</taxon>
        <taxon>Mycena</taxon>
    </lineage>
</organism>
<dbReference type="SUPFAM" id="SSF48225">
    <property type="entry name" value="Seven-hairpin glycosidases"/>
    <property type="match status" value="1"/>
</dbReference>
<dbReference type="GO" id="GO:0005509">
    <property type="term" value="F:calcium ion binding"/>
    <property type="evidence" value="ECO:0007669"/>
    <property type="project" value="InterPro"/>
</dbReference>
<gene>
    <name evidence="2" type="ORF">B0H16DRAFT_1578626</name>
</gene>
<protein>
    <submittedName>
        <fullName evidence="2">Uncharacterized protein</fullName>
    </submittedName>
</protein>
<reference evidence="2" key="1">
    <citation type="submission" date="2023-03" db="EMBL/GenBank/DDBJ databases">
        <title>Massive genome expansion in bonnet fungi (Mycena s.s.) driven by repeated elements and novel gene families across ecological guilds.</title>
        <authorList>
            <consortium name="Lawrence Berkeley National Laboratory"/>
            <person name="Harder C.B."/>
            <person name="Miyauchi S."/>
            <person name="Viragh M."/>
            <person name="Kuo A."/>
            <person name="Thoen E."/>
            <person name="Andreopoulos B."/>
            <person name="Lu D."/>
            <person name="Skrede I."/>
            <person name="Drula E."/>
            <person name="Henrissat B."/>
            <person name="Morin E."/>
            <person name="Kohler A."/>
            <person name="Barry K."/>
            <person name="LaButti K."/>
            <person name="Morin E."/>
            <person name="Salamov A."/>
            <person name="Lipzen A."/>
            <person name="Mereny Z."/>
            <person name="Hegedus B."/>
            <person name="Baldrian P."/>
            <person name="Stursova M."/>
            <person name="Weitz H."/>
            <person name="Taylor A."/>
            <person name="Grigoriev I.V."/>
            <person name="Nagy L.G."/>
            <person name="Martin F."/>
            <person name="Kauserud H."/>
        </authorList>
    </citation>
    <scope>NUCLEOTIDE SEQUENCE</scope>
    <source>
        <strain evidence="2">CBHHK182m</strain>
    </source>
</reference>
<evidence type="ECO:0000313" key="3">
    <source>
        <dbReference type="Proteomes" id="UP001215598"/>
    </source>
</evidence>
<comment type="caution">
    <text evidence="2">The sequence shown here is derived from an EMBL/GenBank/DDBJ whole genome shotgun (WGS) entry which is preliminary data.</text>
</comment>
<evidence type="ECO:0000256" key="1">
    <source>
        <dbReference type="SAM" id="MobiDB-lite"/>
    </source>
</evidence>
<name>A0AAD7I3U1_9AGAR</name>
<dbReference type="GO" id="GO:0016020">
    <property type="term" value="C:membrane"/>
    <property type="evidence" value="ECO:0007669"/>
    <property type="project" value="InterPro"/>
</dbReference>